<dbReference type="InParanoid" id="D8R628"/>
<dbReference type="KEGG" id="smo:SELMODRAFT_85878"/>
<dbReference type="PIRSF" id="PIRSF005739">
    <property type="entry name" value="O-mtase"/>
    <property type="match status" value="1"/>
</dbReference>
<dbReference type="Gene3D" id="3.40.50.150">
    <property type="entry name" value="Vaccinia Virus protein VP39"/>
    <property type="match status" value="1"/>
</dbReference>
<proteinExistence type="predicted"/>
<gene>
    <name evidence="7" type="ORF">SELMODRAFT_85878</name>
</gene>
<dbReference type="InterPro" id="IPR001077">
    <property type="entry name" value="COMT_C"/>
</dbReference>
<dbReference type="Proteomes" id="UP000001514">
    <property type="component" value="Unassembled WGS sequence"/>
</dbReference>
<dbReference type="STRING" id="88036.D8R628"/>
<dbReference type="SUPFAM" id="SSF46785">
    <property type="entry name" value="Winged helix' DNA-binding domain"/>
    <property type="match status" value="1"/>
</dbReference>
<sequence>MAAFAPGEELVLYATIPLALNAVVKLGALDEIADSVLSASEIVSRITNNPSANVAFLDRTLRVLATYGVVNETVVQGERKYGLSEIGKRFSPGTKLAARGLSVMCNHRIFLKPFEHLAEGILDGGEPFRKAHGKTAYELVAEEPEFNNSFNLCMADHSKRSSAVLLDCYKGFASIKTLVDVGGGNGALLCDIRTRYPHIKGINFDQPHVVSQGIASEGVEHAGGDMFGSIPQGDSIMLKWILHNWNDEQCLKILQNCYKSLPAQGGKVIVVEVLLPSEAYQAASEFELRIGLLLDLVMMVNFNGKERTFEEYQALAEQAGFNKVHLVNVSNGLAILEFHK</sequence>
<dbReference type="InterPro" id="IPR016461">
    <property type="entry name" value="COMT-like"/>
</dbReference>
<evidence type="ECO:0000313" key="7">
    <source>
        <dbReference type="EMBL" id="EFJ32247.1"/>
    </source>
</evidence>
<keyword evidence="8" id="KW-1185">Reference proteome</keyword>
<dbReference type="InterPro" id="IPR036390">
    <property type="entry name" value="WH_DNA-bd_sf"/>
</dbReference>
<dbReference type="GO" id="GO:0032259">
    <property type="term" value="P:methylation"/>
    <property type="evidence" value="ECO:0000318"/>
    <property type="project" value="GO_Central"/>
</dbReference>
<dbReference type="Pfam" id="PF08100">
    <property type="entry name" value="Dimerisation"/>
    <property type="match status" value="1"/>
</dbReference>
<feature type="domain" description="O-methyltransferase dimerisation" evidence="6">
    <location>
        <begin position="10"/>
        <end position="90"/>
    </location>
</feature>
<dbReference type="InterPro" id="IPR012967">
    <property type="entry name" value="COMT_dimerisation"/>
</dbReference>
<dbReference type="GO" id="GO:0046983">
    <property type="term" value="F:protein dimerization activity"/>
    <property type="evidence" value="ECO:0007669"/>
    <property type="project" value="InterPro"/>
</dbReference>
<dbReference type="SUPFAM" id="SSF53335">
    <property type="entry name" value="S-adenosyl-L-methionine-dependent methyltransferases"/>
    <property type="match status" value="1"/>
</dbReference>
<evidence type="ECO:0008006" key="9">
    <source>
        <dbReference type="Google" id="ProtNLM"/>
    </source>
</evidence>
<dbReference type="EMBL" id="GL377572">
    <property type="protein sequence ID" value="EFJ32247.1"/>
    <property type="molecule type" value="Genomic_DNA"/>
</dbReference>
<keyword evidence="1" id="KW-0489">Methyltransferase</keyword>
<dbReference type="PANTHER" id="PTHR11746">
    <property type="entry name" value="O-METHYLTRANSFERASE"/>
    <property type="match status" value="1"/>
</dbReference>
<keyword evidence="2" id="KW-0808">Transferase</keyword>
<feature type="domain" description="O-methyltransferase C-terminal" evidence="5">
    <location>
        <begin position="114"/>
        <end position="322"/>
    </location>
</feature>
<evidence type="ECO:0000256" key="3">
    <source>
        <dbReference type="ARBA" id="ARBA00022691"/>
    </source>
</evidence>
<protein>
    <recommendedName>
        <fullName evidence="9">O-methyltransferase domain-containing protein</fullName>
    </recommendedName>
</protein>
<feature type="active site" description="Proton acceptor" evidence="4">
    <location>
        <position position="243"/>
    </location>
</feature>
<dbReference type="Gene3D" id="1.10.10.10">
    <property type="entry name" value="Winged helix-like DNA-binding domain superfamily/Winged helix DNA-binding domain"/>
    <property type="match status" value="1"/>
</dbReference>
<dbReference type="InterPro" id="IPR029063">
    <property type="entry name" value="SAM-dependent_MTases_sf"/>
</dbReference>
<reference evidence="7 8" key="1">
    <citation type="journal article" date="2011" name="Science">
        <title>The Selaginella genome identifies genetic changes associated with the evolution of vascular plants.</title>
        <authorList>
            <person name="Banks J.A."/>
            <person name="Nishiyama T."/>
            <person name="Hasebe M."/>
            <person name="Bowman J.L."/>
            <person name="Gribskov M."/>
            <person name="dePamphilis C."/>
            <person name="Albert V.A."/>
            <person name="Aono N."/>
            <person name="Aoyama T."/>
            <person name="Ambrose B.A."/>
            <person name="Ashton N.W."/>
            <person name="Axtell M.J."/>
            <person name="Barker E."/>
            <person name="Barker M.S."/>
            <person name="Bennetzen J.L."/>
            <person name="Bonawitz N.D."/>
            <person name="Chapple C."/>
            <person name="Cheng C."/>
            <person name="Correa L.G."/>
            <person name="Dacre M."/>
            <person name="DeBarry J."/>
            <person name="Dreyer I."/>
            <person name="Elias M."/>
            <person name="Engstrom E.M."/>
            <person name="Estelle M."/>
            <person name="Feng L."/>
            <person name="Finet C."/>
            <person name="Floyd S.K."/>
            <person name="Frommer W.B."/>
            <person name="Fujita T."/>
            <person name="Gramzow L."/>
            <person name="Gutensohn M."/>
            <person name="Harholt J."/>
            <person name="Hattori M."/>
            <person name="Heyl A."/>
            <person name="Hirai T."/>
            <person name="Hiwatashi Y."/>
            <person name="Ishikawa M."/>
            <person name="Iwata M."/>
            <person name="Karol K.G."/>
            <person name="Koehler B."/>
            <person name="Kolukisaoglu U."/>
            <person name="Kubo M."/>
            <person name="Kurata T."/>
            <person name="Lalonde S."/>
            <person name="Li K."/>
            <person name="Li Y."/>
            <person name="Litt A."/>
            <person name="Lyons E."/>
            <person name="Manning G."/>
            <person name="Maruyama T."/>
            <person name="Michael T.P."/>
            <person name="Mikami K."/>
            <person name="Miyazaki S."/>
            <person name="Morinaga S."/>
            <person name="Murata T."/>
            <person name="Mueller-Roeber B."/>
            <person name="Nelson D.R."/>
            <person name="Obara M."/>
            <person name="Oguri Y."/>
            <person name="Olmstead R.G."/>
            <person name="Onodera N."/>
            <person name="Petersen B.L."/>
            <person name="Pils B."/>
            <person name="Prigge M."/>
            <person name="Rensing S.A."/>
            <person name="Riano-Pachon D.M."/>
            <person name="Roberts A.W."/>
            <person name="Sato Y."/>
            <person name="Scheller H.V."/>
            <person name="Schulz B."/>
            <person name="Schulz C."/>
            <person name="Shakirov E.V."/>
            <person name="Shibagaki N."/>
            <person name="Shinohara N."/>
            <person name="Shippen D.E."/>
            <person name="Soerensen I."/>
            <person name="Sotooka R."/>
            <person name="Sugimoto N."/>
            <person name="Sugita M."/>
            <person name="Sumikawa N."/>
            <person name="Tanurdzic M."/>
            <person name="Theissen G."/>
            <person name="Ulvskov P."/>
            <person name="Wakazuki S."/>
            <person name="Weng J.K."/>
            <person name="Willats W.W."/>
            <person name="Wipf D."/>
            <person name="Wolf P.G."/>
            <person name="Yang L."/>
            <person name="Zimmer A.D."/>
            <person name="Zhu Q."/>
            <person name="Mitros T."/>
            <person name="Hellsten U."/>
            <person name="Loque D."/>
            <person name="Otillar R."/>
            <person name="Salamov A."/>
            <person name="Schmutz J."/>
            <person name="Shapiro H."/>
            <person name="Lindquist E."/>
            <person name="Lucas S."/>
            <person name="Rokhsar D."/>
            <person name="Grigoriev I.V."/>
        </authorList>
    </citation>
    <scope>NUCLEOTIDE SEQUENCE [LARGE SCALE GENOMIC DNA]</scope>
</reference>
<dbReference type="OMA" id="MEMANAT"/>
<dbReference type="GO" id="GO:0008757">
    <property type="term" value="F:S-adenosylmethionine-dependent methyltransferase activity"/>
    <property type="evidence" value="ECO:0000318"/>
    <property type="project" value="GO_Central"/>
</dbReference>
<dbReference type="AlphaFoldDB" id="D8R628"/>
<accession>D8R628</accession>
<evidence type="ECO:0000256" key="1">
    <source>
        <dbReference type="ARBA" id="ARBA00022603"/>
    </source>
</evidence>
<name>D8R628_SELML</name>
<dbReference type="Gramene" id="EFJ32247">
    <property type="protein sequence ID" value="EFJ32247"/>
    <property type="gene ID" value="SELMODRAFT_85878"/>
</dbReference>
<evidence type="ECO:0000259" key="5">
    <source>
        <dbReference type="Pfam" id="PF00891"/>
    </source>
</evidence>
<dbReference type="GO" id="GO:0008171">
    <property type="term" value="F:O-methyltransferase activity"/>
    <property type="evidence" value="ECO:0000318"/>
    <property type="project" value="GO_Central"/>
</dbReference>
<evidence type="ECO:0000256" key="4">
    <source>
        <dbReference type="PIRSR" id="PIRSR005739-1"/>
    </source>
</evidence>
<organism evidence="8">
    <name type="scientific">Selaginella moellendorffii</name>
    <name type="common">Spikemoss</name>
    <dbReference type="NCBI Taxonomy" id="88036"/>
    <lineage>
        <taxon>Eukaryota</taxon>
        <taxon>Viridiplantae</taxon>
        <taxon>Streptophyta</taxon>
        <taxon>Embryophyta</taxon>
        <taxon>Tracheophyta</taxon>
        <taxon>Lycopodiopsida</taxon>
        <taxon>Selaginellales</taxon>
        <taxon>Selaginellaceae</taxon>
        <taxon>Selaginella</taxon>
    </lineage>
</organism>
<dbReference type="InterPro" id="IPR036388">
    <property type="entry name" value="WH-like_DNA-bd_sf"/>
</dbReference>
<dbReference type="Pfam" id="PF00891">
    <property type="entry name" value="Methyltransf_2"/>
    <property type="match status" value="1"/>
</dbReference>
<keyword evidence="3" id="KW-0949">S-adenosyl-L-methionine</keyword>
<dbReference type="eggNOG" id="KOG3178">
    <property type="taxonomic scope" value="Eukaryota"/>
</dbReference>
<dbReference type="PROSITE" id="PS51683">
    <property type="entry name" value="SAM_OMT_II"/>
    <property type="match status" value="1"/>
</dbReference>
<dbReference type="OrthoDB" id="1606438at2759"/>
<evidence type="ECO:0000256" key="2">
    <source>
        <dbReference type="ARBA" id="ARBA00022679"/>
    </source>
</evidence>
<evidence type="ECO:0000259" key="6">
    <source>
        <dbReference type="Pfam" id="PF08100"/>
    </source>
</evidence>
<evidence type="ECO:0000313" key="8">
    <source>
        <dbReference type="Proteomes" id="UP000001514"/>
    </source>
</evidence>
<dbReference type="HOGENOM" id="CLU_005533_12_1_1"/>